<feature type="signal peptide" evidence="1">
    <location>
        <begin position="1"/>
        <end position="20"/>
    </location>
</feature>
<protein>
    <submittedName>
        <fullName evidence="2">Uncharacterized protein</fullName>
    </submittedName>
</protein>
<organism evidence="2 3">
    <name type="scientific">Candidatus Marimicrobium litorale</name>
    <dbReference type="NCBI Taxonomy" id="2518991"/>
    <lineage>
        <taxon>Bacteria</taxon>
        <taxon>Pseudomonadati</taxon>
        <taxon>Pseudomonadota</taxon>
        <taxon>Gammaproteobacteria</taxon>
        <taxon>Cellvibrionales</taxon>
        <taxon>Halieaceae</taxon>
        <taxon>Marimicrobium</taxon>
    </lineage>
</organism>
<dbReference type="InterPro" id="IPR011044">
    <property type="entry name" value="Quino_amine_DH_bsu"/>
</dbReference>
<dbReference type="SUPFAM" id="SSF50969">
    <property type="entry name" value="YVTN repeat-like/Quinoprotein amine dehydrogenase"/>
    <property type="match status" value="1"/>
</dbReference>
<dbReference type="Proteomes" id="UP001143304">
    <property type="component" value="Unassembled WGS sequence"/>
</dbReference>
<comment type="caution">
    <text evidence="2">The sequence shown here is derived from an EMBL/GenBank/DDBJ whole genome shotgun (WGS) entry which is preliminary data.</text>
</comment>
<evidence type="ECO:0000313" key="3">
    <source>
        <dbReference type="Proteomes" id="UP001143304"/>
    </source>
</evidence>
<dbReference type="RefSeq" id="WP_279248693.1">
    <property type="nucleotide sequence ID" value="NZ_SHNO01000001.1"/>
</dbReference>
<reference evidence="2" key="1">
    <citation type="submission" date="2019-02" db="EMBL/GenBank/DDBJ databases">
        <authorList>
            <person name="Li S.-H."/>
        </authorList>
    </citation>
    <scope>NUCLEOTIDE SEQUENCE</scope>
    <source>
        <strain evidence="2">IMCC11814</strain>
    </source>
</reference>
<evidence type="ECO:0000256" key="1">
    <source>
        <dbReference type="SAM" id="SignalP"/>
    </source>
</evidence>
<gene>
    <name evidence="2" type="ORF">EYC82_06250</name>
</gene>
<keyword evidence="1" id="KW-0732">Signal</keyword>
<name>A0ABT3T566_9GAMM</name>
<dbReference type="EMBL" id="SHNO01000001">
    <property type="protein sequence ID" value="MCX2976951.1"/>
    <property type="molecule type" value="Genomic_DNA"/>
</dbReference>
<sequence length="533" mass="58642">MIFRVTIGLFLTILAGSLHAANPPPVNTFLADSSYSLAHGNPAQQDAVLQAGPAGPSRKLRTEEIQYQHVGPAHFGAVTSGVYADGKRVFWSNGIDRIVKIDYDSWELIDEYIFPGVAVYDEARADESIRQFEQSNDGIVSIYRAFSEMNKLRDLANLYTVLDRDHTYYVGSKTGLITTYGDADPLVAQSPIVKKEQFQLPAEMTGPVMGLNMTYDGWLIVATEHGYIAAVNTDFSEVHTIRMLHSAGAEDKATGAAGKGWVRNGFAIDDEGGIYIASQDHMHKVVWTGERLSTDEKDGAWTARYLNEWGQGSGATPSLMGFADEDRFVVITDGQDLMNVVLFWRDSIPEGWQAPEGAPDQRIAGMLPANMGDPALAALQSEQSVVVAGYGALVVNNTPRNIPWYLPERASTLLISLLGSNPDYQPYGVQKFHWNPINRRLENSWVNSAISSPSTVPMVSVGANRVYFVGARENQWTLEGLNWDTGKSEFHYVIGGQRYNGLFSGTLIDEDGRVHFGTPWGRVRLDVPITSAP</sequence>
<feature type="chain" id="PRO_5046468326" evidence="1">
    <location>
        <begin position="21"/>
        <end position="533"/>
    </location>
</feature>
<proteinExistence type="predicted"/>
<keyword evidence="3" id="KW-1185">Reference proteome</keyword>
<evidence type="ECO:0000313" key="2">
    <source>
        <dbReference type="EMBL" id="MCX2976951.1"/>
    </source>
</evidence>
<accession>A0ABT3T566</accession>